<organism evidence="2 3">
    <name type="scientific">[Clostridium] asparagiforme DSM 15981</name>
    <dbReference type="NCBI Taxonomy" id="518636"/>
    <lineage>
        <taxon>Bacteria</taxon>
        <taxon>Bacillati</taxon>
        <taxon>Bacillota</taxon>
        <taxon>Clostridia</taxon>
        <taxon>Lachnospirales</taxon>
        <taxon>Lachnospiraceae</taxon>
        <taxon>Enterocloster</taxon>
    </lineage>
</organism>
<dbReference type="HOGENOM" id="CLU_2068956_0_0_9"/>
<feature type="region of interest" description="Disordered" evidence="1">
    <location>
        <begin position="1"/>
        <end position="77"/>
    </location>
</feature>
<evidence type="ECO:0000256" key="1">
    <source>
        <dbReference type="SAM" id="MobiDB-lite"/>
    </source>
</evidence>
<evidence type="ECO:0000313" key="2">
    <source>
        <dbReference type="EMBL" id="EEG53008.1"/>
    </source>
</evidence>
<comment type="caution">
    <text evidence="2">The sequence shown here is derived from an EMBL/GenBank/DDBJ whole genome shotgun (WGS) entry which is preliminary data.</text>
</comment>
<keyword evidence="3" id="KW-1185">Reference proteome</keyword>
<name>C0D6R1_9FIRM</name>
<dbReference type="AlphaFoldDB" id="C0D6R1"/>
<accession>C0D6R1</accession>
<proteinExistence type="predicted"/>
<dbReference type="Proteomes" id="UP000004756">
    <property type="component" value="Unassembled WGS sequence"/>
</dbReference>
<gene>
    <name evidence="2" type="ORF">CLOSTASPAR_04959</name>
</gene>
<protein>
    <submittedName>
        <fullName evidence="2">Uncharacterized protein</fullName>
    </submittedName>
</protein>
<feature type="compositionally biased region" description="Low complexity" evidence="1">
    <location>
        <begin position="41"/>
        <end position="77"/>
    </location>
</feature>
<dbReference type="EMBL" id="ACCJ01000409">
    <property type="protein sequence ID" value="EEG53008.1"/>
    <property type="molecule type" value="Genomic_DNA"/>
</dbReference>
<evidence type="ECO:0000313" key="3">
    <source>
        <dbReference type="Proteomes" id="UP000004756"/>
    </source>
</evidence>
<sequence length="118" mass="11603">MRAQPPGIKSSGWKPVWGRRGTGGESAGVFETGGSAEDVPGAASAAASVAGSVASSGGTSAVESGAASATASDAAEADGVGEAVLPLPVPETAVQPEVNRARLSARAKEVRMGAVRWW</sequence>
<reference evidence="2 3" key="1">
    <citation type="submission" date="2009-02" db="EMBL/GenBank/DDBJ databases">
        <title>Draft genome sequence of Clostridium asparagiforme (DSM 15981).</title>
        <authorList>
            <person name="Sudarsanam P."/>
            <person name="Ley R."/>
            <person name="Guruge J."/>
            <person name="Turnbaugh P.J."/>
            <person name="Mahowald M."/>
            <person name="Liep D."/>
            <person name="Gordon J."/>
        </authorList>
    </citation>
    <scope>NUCLEOTIDE SEQUENCE [LARGE SCALE GENOMIC DNA]</scope>
    <source>
        <strain evidence="2 3">DSM 15981</strain>
    </source>
</reference>